<gene>
    <name evidence="8" type="primary">107365609</name>
</gene>
<dbReference type="HOGENOM" id="CLU_099202_0_0_1"/>
<keyword evidence="3" id="KW-0689">Ribosomal protein</keyword>
<dbReference type="OrthoDB" id="9939609at2759"/>
<organism evidence="8 9">
    <name type="scientific">Tetranychus urticae</name>
    <name type="common">Two-spotted spider mite</name>
    <dbReference type="NCBI Taxonomy" id="32264"/>
    <lineage>
        <taxon>Eukaryota</taxon>
        <taxon>Metazoa</taxon>
        <taxon>Ecdysozoa</taxon>
        <taxon>Arthropoda</taxon>
        <taxon>Chelicerata</taxon>
        <taxon>Arachnida</taxon>
        <taxon>Acari</taxon>
        <taxon>Acariformes</taxon>
        <taxon>Trombidiformes</taxon>
        <taxon>Prostigmata</taxon>
        <taxon>Eleutherengona</taxon>
        <taxon>Raphignathae</taxon>
        <taxon>Tetranychoidea</taxon>
        <taxon>Tetranychidae</taxon>
        <taxon>Tetranychus</taxon>
    </lineage>
</organism>
<evidence type="ECO:0000256" key="4">
    <source>
        <dbReference type="ARBA" id="ARBA00023128"/>
    </source>
</evidence>
<dbReference type="EnsemblMetazoa" id="tetur15g02340.1">
    <property type="protein sequence ID" value="tetur15g02340.1"/>
    <property type="gene ID" value="tetur15g02340"/>
</dbReference>
<dbReference type="EMBL" id="CAEY01000248">
    <property type="status" value="NOT_ANNOTATED_CDS"/>
    <property type="molecule type" value="Genomic_DNA"/>
</dbReference>
<dbReference type="PANTHER" id="PTHR31542">
    <property type="entry name" value="39A RIBOSOMAL PROTEIN L50, MITOCHONDRIAL"/>
    <property type="match status" value="1"/>
</dbReference>
<keyword evidence="9" id="KW-1185">Reference proteome</keyword>
<keyword evidence="4" id="KW-0496">Mitochondrion</keyword>
<reference evidence="8" key="2">
    <citation type="submission" date="2015-06" db="UniProtKB">
        <authorList>
            <consortium name="EnsemblMetazoa"/>
        </authorList>
    </citation>
    <scope>IDENTIFICATION</scope>
</reference>
<evidence type="ECO:0000256" key="2">
    <source>
        <dbReference type="ARBA" id="ARBA00008860"/>
    </source>
</evidence>
<dbReference type="GO" id="GO:0005762">
    <property type="term" value="C:mitochondrial large ribosomal subunit"/>
    <property type="evidence" value="ECO:0007669"/>
    <property type="project" value="TreeGrafter"/>
</dbReference>
<keyword evidence="5" id="KW-0687">Ribonucleoprotein</keyword>
<dbReference type="eggNOG" id="ENOG502S4J8">
    <property type="taxonomic scope" value="Eukaryota"/>
</dbReference>
<reference evidence="9" key="1">
    <citation type="submission" date="2011-08" db="EMBL/GenBank/DDBJ databases">
        <authorList>
            <person name="Rombauts S."/>
        </authorList>
    </citation>
    <scope>NUCLEOTIDE SEQUENCE</scope>
    <source>
        <strain evidence="9">London</strain>
    </source>
</reference>
<comment type="similarity">
    <text evidence="2">Belongs to the mitochondrion-specific ribosomal protein mL50 family.</text>
</comment>
<dbReference type="STRING" id="32264.T1KMP2"/>
<evidence type="ECO:0000313" key="8">
    <source>
        <dbReference type="EnsemblMetazoa" id="tetur15g02340.1"/>
    </source>
</evidence>
<evidence type="ECO:0000256" key="1">
    <source>
        <dbReference type="ARBA" id="ARBA00004173"/>
    </source>
</evidence>
<dbReference type="OMA" id="HIQYEYV"/>
<evidence type="ECO:0000313" key="9">
    <source>
        <dbReference type="Proteomes" id="UP000015104"/>
    </source>
</evidence>
<dbReference type="AlphaFoldDB" id="T1KMP2"/>
<evidence type="ECO:0000256" key="7">
    <source>
        <dbReference type="ARBA" id="ARBA00035398"/>
    </source>
</evidence>
<protein>
    <recommendedName>
        <fullName evidence="6">Large ribosomal subunit protein mL50</fullName>
    </recommendedName>
    <alternativeName>
        <fullName evidence="7">39S ribosomal protein L50, mitochondrial</fullName>
    </alternativeName>
</protein>
<comment type="subcellular location">
    <subcellularLocation>
        <location evidence="1">Mitochondrion</location>
    </subcellularLocation>
</comment>
<accession>T1KMP2</accession>
<name>T1KMP2_TETUR</name>
<dbReference type="KEGG" id="tut:107365609"/>
<evidence type="ECO:0000256" key="5">
    <source>
        <dbReference type="ARBA" id="ARBA00023274"/>
    </source>
</evidence>
<dbReference type="PANTHER" id="PTHR31542:SF1">
    <property type="entry name" value="LARGE RIBOSOMAL SUBUNIT PROTEIN ML50"/>
    <property type="match status" value="1"/>
</dbReference>
<dbReference type="Proteomes" id="UP000015104">
    <property type="component" value="Unassembled WGS sequence"/>
</dbReference>
<dbReference type="InterPro" id="IPR018305">
    <property type="entry name" value="Ribosomal_m50"/>
</dbReference>
<sequence>MSLSNLVPRRYISLNSVLFRYATVAKDGSRNEKKEVSNKKQDWARVRYAGLEEVSVKRRYYQRNEYFNSDPEQAKNTSIELFNRMAQSLKDQGYSREMKPYTPREDVIECIKNIYMCYFTPKTENDDDWLSQPLDDMFTKFSFLSECDKQLEHEIPSPDLHLMKTVNDVVEFYRTPVRGLTTYDDLARRQNELPPNLNIINQYIRFNPETDTFFNGKDAFPNNPMVVTGIKGKQKYEDIKVPFEWPDV</sequence>
<evidence type="ECO:0000256" key="3">
    <source>
        <dbReference type="ARBA" id="ARBA00022980"/>
    </source>
</evidence>
<proteinExistence type="inferred from homology"/>
<evidence type="ECO:0000256" key="6">
    <source>
        <dbReference type="ARBA" id="ARBA00035183"/>
    </source>
</evidence>
<dbReference type="Pfam" id="PF10501">
    <property type="entry name" value="Ribosomal_L50"/>
    <property type="match status" value="1"/>
</dbReference>